<evidence type="ECO:0000313" key="3">
    <source>
        <dbReference type="EMBL" id="TDR44952.1"/>
    </source>
</evidence>
<organism evidence="3 4">
    <name type="scientific">Tahibacter aquaticus</name>
    <dbReference type="NCBI Taxonomy" id="520092"/>
    <lineage>
        <taxon>Bacteria</taxon>
        <taxon>Pseudomonadati</taxon>
        <taxon>Pseudomonadota</taxon>
        <taxon>Gammaproteobacteria</taxon>
        <taxon>Lysobacterales</taxon>
        <taxon>Rhodanobacteraceae</taxon>
        <taxon>Tahibacter</taxon>
    </lineage>
</organism>
<dbReference type="RefSeq" id="WP_166653998.1">
    <property type="nucleotide sequence ID" value="NZ_SNZH01000005.1"/>
</dbReference>
<keyword evidence="2" id="KW-0732">Signal</keyword>
<dbReference type="GO" id="GO:0015562">
    <property type="term" value="F:efflux transmembrane transporter activity"/>
    <property type="evidence" value="ECO:0007669"/>
    <property type="project" value="InterPro"/>
</dbReference>
<feature type="chain" id="PRO_5020791592" evidence="2">
    <location>
        <begin position="24"/>
        <end position="572"/>
    </location>
</feature>
<protein>
    <submittedName>
        <fullName evidence="3">Cobalt-zinc-cadmium efflux system outer membrane protein</fullName>
    </submittedName>
</protein>
<reference evidence="3 4" key="1">
    <citation type="submission" date="2019-03" db="EMBL/GenBank/DDBJ databases">
        <title>Genomic Encyclopedia of Type Strains, Phase IV (KMG-IV): sequencing the most valuable type-strain genomes for metagenomic binning, comparative biology and taxonomic classification.</title>
        <authorList>
            <person name="Goeker M."/>
        </authorList>
    </citation>
    <scope>NUCLEOTIDE SEQUENCE [LARGE SCALE GENOMIC DNA]</scope>
    <source>
        <strain evidence="3 4">DSM 21667</strain>
    </source>
</reference>
<comment type="caution">
    <text evidence="3">The sequence shown here is derived from an EMBL/GenBank/DDBJ whole genome shotgun (WGS) entry which is preliminary data.</text>
</comment>
<dbReference type="Gene3D" id="1.20.1600.10">
    <property type="entry name" value="Outer membrane efflux proteins (OEP)"/>
    <property type="match status" value="1"/>
</dbReference>
<name>A0A4R6Z0D0_9GAMM</name>
<dbReference type="AlphaFoldDB" id="A0A4R6Z0D0"/>
<gene>
    <name evidence="3" type="ORF">DFR29_105135</name>
</gene>
<sequence>MKIPIARLPLVAALALLAGCASVSRREGADQVEQLLQTRLPSAFQWQHDAQGQAAIGARVTELLAQPLTPARAFQLAQLRNPQIAARYAELGIAQADVVEASRIANPTFSVTAMKDGDAHQISRGLSAPLSDLLLLPSRKRFAAGEYERAQLSIAGNLMNLAADTAADWYQAAAANQIALMREAVAKAADASAELAQRFYTAGNINALELKLEQAAASQARIAAARANADALRARLSLNTRLGLSGSDAARWKFDLPLLAPLPQDDELEPLQQLARAQRLDLAAARRESELLADALGLARRWRLLGEVEVGVEQEKETDGSRLHGPTLSLALPLFNQGQAAIARAEAKLELSRADLAQLQWQVDADVQNGVEQVSALRRIADDYRNALLPQREAVVQRQLERHNYMLIGAFELLLARQQEFDAYQAYLETVRDYWLARVELGRAVGTQLPGDAQAQERTFDAQSLLQAPADDPHAGHSMPETKPASDPHAGHSMPETNSANDPHAGHSMPETKPASDPHAGHSMPETKPANDPHAGHSMPAAPAQKAAAGKHDQQHTDADAKDTATDQEQQP</sequence>
<evidence type="ECO:0000313" key="4">
    <source>
        <dbReference type="Proteomes" id="UP000295293"/>
    </source>
</evidence>
<accession>A0A4R6Z0D0</accession>
<feature type="region of interest" description="Disordered" evidence="1">
    <location>
        <begin position="468"/>
        <end position="572"/>
    </location>
</feature>
<evidence type="ECO:0000256" key="2">
    <source>
        <dbReference type="SAM" id="SignalP"/>
    </source>
</evidence>
<proteinExistence type="predicted"/>
<evidence type="ECO:0000256" key="1">
    <source>
        <dbReference type="SAM" id="MobiDB-lite"/>
    </source>
</evidence>
<dbReference type="PANTHER" id="PTHR30203">
    <property type="entry name" value="OUTER MEMBRANE CATION EFFLUX PROTEIN"/>
    <property type="match status" value="1"/>
</dbReference>
<feature type="compositionally biased region" description="Basic and acidic residues" evidence="1">
    <location>
        <begin position="550"/>
        <end position="565"/>
    </location>
</feature>
<dbReference type="Proteomes" id="UP000295293">
    <property type="component" value="Unassembled WGS sequence"/>
</dbReference>
<dbReference type="PANTHER" id="PTHR30203:SF24">
    <property type="entry name" value="BLR4935 PROTEIN"/>
    <property type="match status" value="1"/>
</dbReference>
<dbReference type="SUPFAM" id="SSF56954">
    <property type="entry name" value="Outer membrane efflux proteins (OEP)"/>
    <property type="match status" value="1"/>
</dbReference>
<feature type="signal peptide" evidence="2">
    <location>
        <begin position="1"/>
        <end position="23"/>
    </location>
</feature>
<dbReference type="InterPro" id="IPR010131">
    <property type="entry name" value="MdtP/NodT-like"/>
</dbReference>
<keyword evidence="4" id="KW-1185">Reference proteome</keyword>
<dbReference type="PROSITE" id="PS51257">
    <property type="entry name" value="PROKAR_LIPOPROTEIN"/>
    <property type="match status" value="1"/>
</dbReference>
<dbReference type="EMBL" id="SNZH01000005">
    <property type="protein sequence ID" value="TDR44952.1"/>
    <property type="molecule type" value="Genomic_DNA"/>
</dbReference>